<keyword evidence="3" id="KW-0479">Metal-binding</keyword>
<dbReference type="Proteomes" id="UP000694427">
    <property type="component" value="Unplaced"/>
</dbReference>
<dbReference type="GO" id="GO:0000981">
    <property type="term" value="F:DNA-binding transcription factor activity, RNA polymerase II-specific"/>
    <property type="evidence" value="ECO:0007669"/>
    <property type="project" value="TreeGrafter"/>
</dbReference>
<dbReference type="PROSITE" id="PS50157">
    <property type="entry name" value="ZINC_FINGER_C2H2_2"/>
    <property type="match status" value="3"/>
</dbReference>
<evidence type="ECO:0000259" key="10">
    <source>
        <dbReference type="PROSITE" id="PS50157"/>
    </source>
</evidence>
<dbReference type="InterPro" id="IPR013087">
    <property type="entry name" value="Znf_C2H2_type"/>
</dbReference>
<evidence type="ECO:0000256" key="3">
    <source>
        <dbReference type="ARBA" id="ARBA00022723"/>
    </source>
</evidence>
<protein>
    <recommendedName>
        <fullName evidence="10">C2H2-type domain-containing protein</fullName>
    </recommendedName>
</protein>
<comment type="subcellular location">
    <subcellularLocation>
        <location evidence="1">Nucleus</location>
    </subcellularLocation>
</comment>
<dbReference type="PANTHER" id="PTHR23226">
    <property type="entry name" value="ZINC FINGER AND SCAN DOMAIN-CONTAINING"/>
    <property type="match status" value="1"/>
</dbReference>
<evidence type="ECO:0000256" key="2">
    <source>
        <dbReference type="ARBA" id="ARBA00006991"/>
    </source>
</evidence>
<feature type="domain" description="C2H2-type" evidence="10">
    <location>
        <begin position="39"/>
        <end position="67"/>
    </location>
</feature>
<dbReference type="Pfam" id="PF00096">
    <property type="entry name" value="zf-C2H2"/>
    <property type="match status" value="1"/>
</dbReference>
<keyword evidence="12" id="KW-1185">Reference proteome</keyword>
<dbReference type="GO" id="GO:0005634">
    <property type="term" value="C:nucleus"/>
    <property type="evidence" value="ECO:0007669"/>
    <property type="project" value="UniProtKB-SubCell"/>
</dbReference>
<proteinExistence type="inferred from homology"/>
<dbReference type="SMART" id="SM00355">
    <property type="entry name" value="ZnF_C2H2"/>
    <property type="match status" value="2"/>
</dbReference>
<dbReference type="SUPFAM" id="SSF57667">
    <property type="entry name" value="beta-beta-alpha zinc fingers"/>
    <property type="match status" value="2"/>
</dbReference>
<dbReference type="FunFam" id="3.30.160.60:FF:000663">
    <property type="entry name" value="Zinc finger protein 45"/>
    <property type="match status" value="1"/>
</dbReference>
<keyword evidence="5 9" id="KW-0863">Zinc-finger</keyword>
<dbReference type="PROSITE" id="PS00028">
    <property type="entry name" value="ZINC_FINGER_C2H2_1"/>
    <property type="match status" value="1"/>
</dbReference>
<keyword evidence="8" id="KW-0539">Nucleus</keyword>
<evidence type="ECO:0000313" key="11">
    <source>
        <dbReference type="Ensembl" id="ENSCCRP00010016231.1"/>
    </source>
</evidence>
<dbReference type="InterPro" id="IPR036236">
    <property type="entry name" value="Znf_C2H2_sf"/>
</dbReference>
<dbReference type="FunFam" id="3.30.160.60:FF:001498">
    <property type="entry name" value="Zinc finger protein 404"/>
    <property type="match status" value="1"/>
</dbReference>
<evidence type="ECO:0000256" key="4">
    <source>
        <dbReference type="ARBA" id="ARBA00022737"/>
    </source>
</evidence>
<dbReference type="PANTHER" id="PTHR23226:SF416">
    <property type="entry name" value="FI01424P"/>
    <property type="match status" value="1"/>
</dbReference>
<evidence type="ECO:0000256" key="5">
    <source>
        <dbReference type="ARBA" id="ARBA00022771"/>
    </source>
</evidence>
<sequence length="91" mass="10599">MHKHTSRQKHHDCDHCQKKFYSQAALTVHQRVHTKEKPYSCEVCGKRFGYSSSIQMTHQRVHTGLKSFSCESCGKKFYFLVSVMSHNPVRA</sequence>
<evidence type="ECO:0000256" key="8">
    <source>
        <dbReference type="ARBA" id="ARBA00023242"/>
    </source>
</evidence>
<name>A0A8C1Q1X7_CYPCA</name>
<evidence type="ECO:0000256" key="6">
    <source>
        <dbReference type="ARBA" id="ARBA00022833"/>
    </source>
</evidence>
<evidence type="ECO:0000313" key="12">
    <source>
        <dbReference type="Proteomes" id="UP000694427"/>
    </source>
</evidence>
<accession>A0A8C1Q1X7</accession>
<dbReference type="GO" id="GO:0000978">
    <property type="term" value="F:RNA polymerase II cis-regulatory region sequence-specific DNA binding"/>
    <property type="evidence" value="ECO:0007669"/>
    <property type="project" value="TreeGrafter"/>
</dbReference>
<dbReference type="GO" id="GO:0008270">
    <property type="term" value="F:zinc ion binding"/>
    <property type="evidence" value="ECO:0007669"/>
    <property type="project" value="UniProtKB-KW"/>
</dbReference>
<dbReference type="Gene3D" id="3.30.160.60">
    <property type="entry name" value="Classic Zinc Finger"/>
    <property type="match status" value="3"/>
</dbReference>
<keyword evidence="7" id="KW-0238">DNA-binding</keyword>
<reference evidence="11" key="2">
    <citation type="submission" date="2025-09" db="UniProtKB">
        <authorList>
            <consortium name="Ensembl"/>
        </authorList>
    </citation>
    <scope>IDENTIFICATION</scope>
</reference>
<organism evidence="11 12">
    <name type="scientific">Cyprinus carpio</name>
    <name type="common">Common carp</name>
    <dbReference type="NCBI Taxonomy" id="7962"/>
    <lineage>
        <taxon>Eukaryota</taxon>
        <taxon>Metazoa</taxon>
        <taxon>Chordata</taxon>
        <taxon>Craniata</taxon>
        <taxon>Vertebrata</taxon>
        <taxon>Euteleostomi</taxon>
        <taxon>Actinopterygii</taxon>
        <taxon>Neopterygii</taxon>
        <taxon>Teleostei</taxon>
        <taxon>Ostariophysi</taxon>
        <taxon>Cypriniformes</taxon>
        <taxon>Cyprinidae</taxon>
        <taxon>Cyprininae</taxon>
        <taxon>Cyprinus</taxon>
    </lineage>
</organism>
<comment type="similarity">
    <text evidence="2">Belongs to the krueppel C2H2-type zinc-finger protein family.</text>
</comment>
<evidence type="ECO:0000256" key="1">
    <source>
        <dbReference type="ARBA" id="ARBA00004123"/>
    </source>
</evidence>
<feature type="domain" description="C2H2-type" evidence="10">
    <location>
        <begin position="68"/>
        <end position="91"/>
    </location>
</feature>
<keyword evidence="6" id="KW-0862">Zinc</keyword>
<feature type="domain" description="C2H2-type" evidence="10">
    <location>
        <begin position="11"/>
        <end position="38"/>
    </location>
</feature>
<keyword evidence="4" id="KW-0677">Repeat</keyword>
<evidence type="ECO:0000256" key="9">
    <source>
        <dbReference type="PROSITE-ProRule" id="PRU00042"/>
    </source>
</evidence>
<evidence type="ECO:0000256" key="7">
    <source>
        <dbReference type="ARBA" id="ARBA00023125"/>
    </source>
</evidence>
<reference evidence="11" key="1">
    <citation type="submission" date="2025-08" db="UniProtKB">
        <authorList>
            <consortium name="Ensembl"/>
        </authorList>
    </citation>
    <scope>IDENTIFICATION</scope>
</reference>
<dbReference type="Ensembl" id="ENSCCRT00010017650.1">
    <property type="protein sequence ID" value="ENSCCRP00010016231.1"/>
    <property type="gene ID" value="ENSCCRG00010006943.1"/>
</dbReference>
<dbReference type="AlphaFoldDB" id="A0A8C1Q1X7"/>